<dbReference type="AlphaFoldDB" id="F2NI48"/>
<dbReference type="OrthoDB" id="9807711at2"/>
<keyword evidence="3" id="KW-1185">Reference proteome</keyword>
<accession>F2NI48</accession>
<dbReference type="KEGG" id="dao:Desac_1834"/>
<dbReference type="Pfam" id="PF01381">
    <property type="entry name" value="HTH_3"/>
    <property type="match status" value="1"/>
</dbReference>
<organism evidence="2 3">
    <name type="scientific">Desulfobacca acetoxidans (strain ATCC 700848 / DSM 11109 / ASRB2)</name>
    <dbReference type="NCBI Taxonomy" id="880072"/>
    <lineage>
        <taxon>Bacteria</taxon>
        <taxon>Pseudomonadati</taxon>
        <taxon>Thermodesulfobacteriota</taxon>
        <taxon>Desulfobaccia</taxon>
        <taxon>Desulfobaccales</taxon>
        <taxon>Desulfobaccaceae</taxon>
        <taxon>Desulfobacca</taxon>
    </lineage>
</organism>
<dbReference type="InterPro" id="IPR010982">
    <property type="entry name" value="Lambda_DNA-bd_dom_sf"/>
</dbReference>
<dbReference type="Proteomes" id="UP000000483">
    <property type="component" value="Chromosome"/>
</dbReference>
<dbReference type="CDD" id="cd00093">
    <property type="entry name" value="HTH_XRE"/>
    <property type="match status" value="1"/>
</dbReference>
<proteinExistence type="predicted"/>
<dbReference type="EMBL" id="CP002629">
    <property type="protein sequence ID" value="AEB09674.1"/>
    <property type="molecule type" value="Genomic_DNA"/>
</dbReference>
<name>F2NI48_DESAR</name>
<protein>
    <submittedName>
        <fullName evidence="2">Helix-turn-helix domain protein</fullName>
    </submittedName>
</protein>
<dbReference type="InterPro" id="IPR001387">
    <property type="entry name" value="Cro/C1-type_HTH"/>
</dbReference>
<reference evidence="2 3" key="1">
    <citation type="journal article" date="2011" name="Stand. Genomic Sci.">
        <title>Complete genome sequence of the acetate-degrading sulfate reducer Desulfobacca acetoxidans type strain (ASRB2).</title>
        <authorList>
            <person name="Goker M."/>
            <person name="Teshima H."/>
            <person name="Lapidus A."/>
            <person name="Nolan M."/>
            <person name="Lucas S."/>
            <person name="Hammon N."/>
            <person name="Deshpande S."/>
            <person name="Cheng J.F."/>
            <person name="Tapia R."/>
            <person name="Han C."/>
            <person name="Goodwin L."/>
            <person name="Pitluck S."/>
            <person name="Huntemann M."/>
            <person name="Liolios K."/>
            <person name="Ivanova N."/>
            <person name="Pagani I."/>
            <person name="Mavromatis K."/>
            <person name="Ovchinikova G."/>
            <person name="Pati A."/>
            <person name="Chen A."/>
            <person name="Palaniappan K."/>
            <person name="Land M."/>
            <person name="Hauser L."/>
            <person name="Brambilla E.M."/>
            <person name="Rohde M."/>
            <person name="Spring S."/>
            <person name="Detter J.C."/>
            <person name="Woyke T."/>
            <person name="Bristow J."/>
            <person name="Eisen J.A."/>
            <person name="Markowitz V."/>
            <person name="Hugenholtz P."/>
            <person name="Kyrpides N.C."/>
            <person name="Klenk H.P."/>
        </authorList>
    </citation>
    <scope>NUCLEOTIDE SEQUENCE [LARGE SCALE GENOMIC DNA]</scope>
    <source>
        <strain evidence="3">ATCC 700848 / DSM 11109 / ASRB2</strain>
    </source>
</reference>
<dbReference type="GO" id="GO:0003677">
    <property type="term" value="F:DNA binding"/>
    <property type="evidence" value="ECO:0007669"/>
    <property type="project" value="InterPro"/>
</dbReference>
<dbReference type="SMART" id="SM00530">
    <property type="entry name" value="HTH_XRE"/>
    <property type="match status" value="1"/>
</dbReference>
<evidence type="ECO:0000313" key="3">
    <source>
        <dbReference type="Proteomes" id="UP000000483"/>
    </source>
</evidence>
<dbReference type="PROSITE" id="PS50943">
    <property type="entry name" value="HTH_CROC1"/>
    <property type="match status" value="1"/>
</dbReference>
<feature type="domain" description="HTH cro/C1-type" evidence="1">
    <location>
        <begin position="59"/>
        <end position="113"/>
    </location>
</feature>
<dbReference type="Gene3D" id="1.10.260.40">
    <property type="entry name" value="lambda repressor-like DNA-binding domains"/>
    <property type="match status" value="1"/>
</dbReference>
<reference evidence="3" key="2">
    <citation type="submission" date="2011-03" db="EMBL/GenBank/DDBJ databases">
        <title>The complete genome of Desulfobacca acetoxidans DSM 11109.</title>
        <authorList>
            <consortium name="US DOE Joint Genome Institute (JGI-PGF)"/>
            <person name="Lucas S."/>
            <person name="Copeland A."/>
            <person name="Lapidus A."/>
            <person name="Bruce D."/>
            <person name="Goodwin L."/>
            <person name="Pitluck S."/>
            <person name="Peters L."/>
            <person name="Kyrpides N."/>
            <person name="Mavromatis K."/>
            <person name="Ivanova N."/>
            <person name="Ovchinnikova G."/>
            <person name="Teshima H."/>
            <person name="Detter J.C."/>
            <person name="Han C."/>
            <person name="Land M."/>
            <person name="Hauser L."/>
            <person name="Markowitz V."/>
            <person name="Cheng J.-F."/>
            <person name="Hugenholtz P."/>
            <person name="Woyke T."/>
            <person name="Wu D."/>
            <person name="Spring S."/>
            <person name="Schueler E."/>
            <person name="Brambilla E."/>
            <person name="Klenk H.-P."/>
            <person name="Eisen J.A."/>
        </authorList>
    </citation>
    <scope>NUCLEOTIDE SEQUENCE [LARGE SCALE GENOMIC DNA]</scope>
    <source>
        <strain evidence="3">ATCC 700848 / DSM 11109 / ASRB2</strain>
    </source>
</reference>
<sequence>MLEPTRKPGTTDYVEIKFRIPSGKVDEIIKVVAQHGGQESSGPIPWREVFPDFNPGVALRGGRKKEGLTQKDLARLIGVSKNRISDIEHGKLPIGKEMAKRLGGILKVDYRVFL</sequence>
<dbReference type="HOGENOM" id="CLU_163847_0_0_7"/>
<evidence type="ECO:0000259" key="1">
    <source>
        <dbReference type="PROSITE" id="PS50943"/>
    </source>
</evidence>
<dbReference type="eggNOG" id="COG3093">
    <property type="taxonomic scope" value="Bacteria"/>
</dbReference>
<dbReference type="SUPFAM" id="SSF47413">
    <property type="entry name" value="lambda repressor-like DNA-binding domains"/>
    <property type="match status" value="1"/>
</dbReference>
<evidence type="ECO:0000313" key="2">
    <source>
        <dbReference type="EMBL" id="AEB09674.1"/>
    </source>
</evidence>
<dbReference type="RefSeq" id="WP_013706783.1">
    <property type="nucleotide sequence ID" value="NC_015388.1"/>
</dbReference>
<gene>
    <name evidence="2" type="ordered locus">Desac_1834</name>
</gene>